<dbReference type="InterPro" id="IPR007523">
    <property type="entry name" value="NDUFAF3/AAMDC"/>
</dbReference>
<dbReference type="Gene3D" id="3.40.1230.10">
    <property type="entry name" value="MTH938-like"/>
    <property type="match status" value="1"/>
</dbReference>
<evidence type="ECO:0008006" key="3">
    <source>
        <dbReference type="Google" id="ProtNLM"/>
    </source>
</evidence>
<dbReference type="Proteomes" id="UP001295684">
    <property type="component" value="Unassembled WGS sequence"/>
</dbReference>
<keyword evidence="2" id="KW-1185">Reference proteome</keyword>
<sequence length="230" mass="26688">MIATKFSKRILRTTRLARRTFVEPIRKFEKAPKEETSKPSGIDMIKLSQKLEDQRKRVLAFGDDIHAVKEYKQGFWEDQEAKHHQEKIPGFDYIDWKKNVWDNLNPPQDPFHDNRMKVHAYGVGQFMINKYHISGSVIITPSKFFKWNIDDPEEIKPHTLEVFSYIKPRPQYIVIGTGTSVYEFHPAFKAHFASMGIKVDVVDTFKAITTFNNCVDDEVNVACALVPTVI</sequence>
<dbReference type="EMBL" id="CAMPGE010022214">
    <property type="protein sequence ID" value="CAI2380268.1"/>
    <property type="molecule type" value="Genomic_DNA"/>
</dbReference>
<evidence type="ECO:0000313" key="1">
    <source>
        <dbReference type="EMBL" id="CAI2380268.1"/>
    </source>
</evidence>
<reference evidence="1" key="1">
    <citation type="submission" date="2023-07" db="EMBL/GenBank/DDBJ databases">
        <authorList>
            <consortium name="AG Swart"/>
            <person name="Singh M."/>
            <person name="Singh A."/>
            <person name="Seah K."/>
            <person name="Emmerich C."/>
        </authorList>
    </citation>
    <scope>NUCLEOTIDE SEQUENCE</scope>
    <source>
        <strain evidence="1">DP1</strain>
    </source>
</reference>
<comment type="caution">
    <text evidence="1">The sequence shown here is derived from an EMBL/GenBank/DDBJ whole genome shotgun (WGS) entry which is preliminary data.</text>
</comment>
<dbReference type="Pfam" id="PF04430">
    <property type="entry name" value="DUF498"/>
    <property type="match status" value="1"/>
</dbReference>
<proteinExistence type="predicted"/>
<gene>
    <name evidence="1" type="ORF">ECRASSUSDP1_LOCUS21700</name>
</gene>
<dbReference type="PANTHER" id="PTHR21192">
    <property type="entry name" value="NUCLEAR PROTEIN E3-3"/>
    <property type="match status" value="1"/>
</dbReference>
<dbReference type="GO" id="GO:0005743">
    <property type="term" value="C:mitochondrial inner membrane"/>
    <property type="evidence" value="ECO:0007669"/>
    <property type="project" value="TreeGrafter"/>
</dbReference>
<dbReference type="PANTHER" id="PTHR21192:SF2">
    <property type="entry name" value="NADH DEHYDROGENASE [UBIQUINONE] 1 ALPHA SUBCOMPLEX ASSEMBLY FACTOR 3"/>
    <property type="match status" value="1"/>
</dbReference>
<organism evidence="1 2">
    <name type="scientific">Euplotes crassus</name>
    <dbReference type="NCBI Taxonomy" id="5936"/>
    <lineage>
        <taxon>Eukaryota</taxon>
        <taxon>Sar</taxon>
        <taxon>Alveolata</taxon>
        <taxon>Ciliophora</taxon>
        <taxon>Intramacronucleata</taxon>
        <taxon>Spirotrichea</taxon>
        <taxon>Hypotrichia</taxon>
        <taxon>Euplotida</taxon>
        <taxon>Euplotidae</taxon>
        <taxon>Moneuplotes</taxon>
    </lineage>
</organism>
<evidence type="ECO:0000313" key="2">
    <source>
        <dbReference type="Proteomes" id="UP001295684"/>
    </source>
</evidence>
<dbReference type="GO" id="GO:0032981">
    <property type="term" value="P:mitochondrial respiratory chain complex I assembly"/>
    <property type="evidence" value="ECO:0007669"/>
    <property type="project" value="TreeGrafter"/>
</dbReference>
<name>A0AAD1XWQ0_EUPCR</name>
<protein>
    <recommendedName>
        <fullName evidence="3">NADH dehydrogenase [ubiquinone] 1 alpha subcomplex assembly factor 3</fullName>
    </recommendedName>
</protein>
<dbReference type="InterPro" id="IPR036748">
    <property type="entry name" value="MTH938-like_sf"/>
</dbReference>
<dbReference type="SUPFAM" id="SSF64076">
    <property type="entry name" value="MTH938-like"/>
    <property type="match status" value="1"/>
</dbReference>
<dbReference type="AlphaFoldDB" id="A0AAD1XWQ0"/>
<accession>A0AAD1XWQ0</accession>